<name>V9LSQ1_9ABAC</name>
<accession>V9LSQ1</accession>
<dbReference type="PANTHER" id="PTHR36180:SF2">
    <property type="entry name" value="BRO FAMILY PROTEIN"/>
    <property type="match status" value="1"/>
</dbReference>
<organism evidence="2">
    <name type="scientific">Dendrolimus kikuchii nucleopolyhedrovirus</name>
    <dbReference type="NCBI Taxonomy" id="1219875"/>
    <lineage>
        <taxon>Viruses</taxon>
        <taxon>Viruses incertae sedis</taxon>
        <taxon>Naldaviricetes</taxon>
        <taxon>Lefavirales</taxon>
        <taxon>Baculoviridae</taxon>
        <taxon>Alphabaculovirus</taxon>
    </lineage>
</organism>
<dbReference type="InterPro" id="IPR003497">
    <property type="entry name" value="BRO_N_domain"/>
</dbReference>
<feature type="domain" description="Bro-N" evidence="1">
    <location>
        <begin position="1"/>
        <end position="111"/>
    </location>
</feature>
<evidence type="ECO:0000313" key="2">
    <source>
        <dbReference type="EMBL" id="AFS51929.1"/>
    </source>
</evidence>
<dbReference type="Pfam" id="PF12299">
    <property type="entry name" value="DUF3627"/>
    <property type="match status" value="1"/>
</dbReference>
<dbReference type="EMBL" id="JX193905">
    <property type="protein sequence ID" value="AFS51929.1"/>
    <property type="molecule type" value="Genomic_DNA"/>
</dbReference>
<reference evidence="2" key="1">
    <citation type="submission" date="2012-06" db="EMBL/GenBank/DDBJ databases">
        <title>Genomic sequencing and analysis of the Dendrolimus kikuchii nucleopolyhedrovirus.</title>
        <authorList>
            <person name="Yang M.M."/>
        </authorList>
    </citation>
    <scope>NUCLEOTIDE SEQUENCE</scope>
    <source>
        <strain evidence="2">YN</strain>
    </source>
</reference>
<dbReference type="PANTHER" id="PTHR36180">
    <property type="entry name" value="DNA-BINDING PROTEIN-RELATED-RELATED"/>
    <property type="match status" value="1"/>
</dbReference>
<gene>
    <name evidence="2" type="primary">dk-bro-9</name>
</gene>
<dbReference type="InterPro" id="IPR022549">
    <property type="entry name" value="DUF3627"/>
</dbReference>
<feature type="domain" description="Bro-N" evidence="1">
    <location>
        <begin position="143"/>
        <end position="259"/>
    </location>
</feature>
<evidence type="ECO:0000259" key="1">
    <source>
        <dbReference type="PROSITE" id="PS51750"/>
    </source>
</evidence>
<proteinExistence type="predicted"/>
<dbReference type="PROSITE" id="PS51750">
    <property type="entry name" value="BRO_N"/>
    <property type="match status" value="2"/>
</dbReference>
<sequence length="480" mass="53246">MAINKVNFVDGALEVFTVQDDKQENWMAAGPFAEALNYSRSNEAIQRHVSAENKKTLEELQGSHLTSSLHPQTEFINTAGVFELIAASEMPAAKQFGQWNVNDLPSTPCAEEEYDMAVDALANAPAESINAQTNGDDDTEQNTTSLDKFQFANLDLEIVTVKDDDSGQLWMLANPFARVLDYTNARNAVSKFVSDNNQICYNNIKAHRSEALASSLHPQSKFINRAGLFELIQGSKMPRAQEFKRWINSDLLPKLCAEGEYSMAADAPADIAEGMNAVHAATDEEGREAPWARDLEIYKQTIKEKDEKIDTLTTALAESNGKIITFANALVEANAGLVLANKNLHDANQTIGHMANRMADIAQDVVAKPDNPQLLHSLAVCALGNEEYAFLRAQKRSLNRSLKRLGSNDVVFSSDYVPNAMNVLNRVKKETLPRNRFRARHNKITLLENLTREQLVEAVQSTMTERQIAKLHRNTGGNNN</sequence>
<protein>
    <submittedName>
        <fullName evidence="2">DekiORF51</fullName>
    </submittedName>
</protein>
<dbReference type="Pfam" id="PF02498">
    <property type="entry name" value="Bro-N"/>
    <property type="match status" value="2"/>
</dbReference>
<dbReference type="SMART" id="SM01040">
    <property type="entry name" value="Bro-N"/>
    <property type="match status" value="2"/>
</dbReference>